<reference evidence="1" key="1">
    <citation type="journal article" date="2012" name="PLoS ONE">
        <title>Gene sets for utilization of primary and secondary nutrition supplies in the distal gut of endangered iberian lynx.</title>
        <authorList>
            <person name="Alcaide M."/>
            <person name="Messina E."/>
            <person name="Richter M."/>
            <person name="Bargiela R."/>
            <person name="Peplies J."/>
            <person name="Huws S.A."/>
            <person name="Newbold C.J."/>
            <person name="Golyshin P.N."/>
            <person name="Simon M.A."/>
            <person name="Lopez G."/>
            <person name="Yakimov M.M."/>
            <person name="Ferrer M."/>
        </authorList>
    </citation>
    <scope>NUCLEOTIDE SEQUENCE</scope>
</reference>
<accession>J9GMJ1</accession>
<dbReference type="InterPro" id="IPR008979">
    <property type="entry name" value="Galactose-bd-like_sf"/>
</dbReference>
<dbReference type="SUPFAM" id="SSF49785">
    <property type="entry name" value="Galactose-binding domain-like"/>
    <property type="match status" value="1"/>
</dbReference>
<proteinExistence type="predicted"/>
<comment type="caution">
    <text evidence="1">The sequence shown here is derived from an EMBL/GenBank/DDBJ whole genome shotgun (WGS) entry which is preliminary data.</text>
</comment>
<evidence type="ECO:0000313" key="1">
    <source>
        <dbReference type="EMBL" id="EJX03473.1"/>
    </source>
</evidence>
<dbReference type="AlphaFoldDB" id="J9GMJ1"/>
<dbReference type="Gene3D" id="2.60.120.260">
    <property type="entry name" value="Galactose-binding domain-like"/>
    <property type="match status" value="1"/>
</dbReference>
<dbReference type="EMBL" id="AMCI01002145">
    <property type="protein sequence ID" value="EJX03473.1"/>
    <property type="molecule type" value="Genomic_DNA"/>
</dbReference>
<sequence length="271" mass="30802">MNFTHEPGAGQITLKWTAPADPENAGFQYMRLTYTDPRDKKTYVHNLSPYSKEIVIPNTRARYGATYSFTFVPYSESDTPGTPFVLDKCSSNAAPVAIKSTERKKLNVTAANLWTNSQEQSEGPLEQLVDGVKGGNNFFHTIWSGSVPEYSYVDIDLGKEVDRLEIQSWNRVNGGGFPQKVSWYRLEKMQDENVDITQDAFYTYDHKQGSGAQFAAMFPTSYEDPAMTPVRYLRYCGNPLAPYGNWHMGELEFYEVIVNLYNPETDEEEVE</sequence>
<organism evidence="1">
    <name type="scientific">gut metagenome</name>
    <dbReference type="NCBI Taxonomy" id="749906"/>
    <lineage>
        <taxon>unclassified sequences</taxon>
        <taxon>metagenomes</taxon>
        <taxon>organismal metagenomes</taxon>
    </lineage>
</organism>
<protein>
    <submittedName>
        <fullName evidence="1">Chitobiase</fullName>
    </submittedName>
</protein>
<gene>
    <name evidence="1" type="ORF">EVA_08420</name>
</gene>
<name>J9GMJ1_9ZZZZ</name>